<dbReference type="GO" id="GO:0005524">
    <property type="term" value="F:ATP binding"/>
    <property type="evidence" value="ECO:0007669"/>
    <property type="project" value="InterPro"/>
</dbReference>
<dbReference type="GO" id="GO:0044773">
    <property type="term" value="P:mitotic DNA damage checkpoint signaling"/>
    <property type="evidence" value="ECO:0007669"/>
    <property type="project" value="TreeGrafter"/>
</dbReference>
<comment type="caution">
    <text evidence="2">The sequence shown here is derived from an EMBL/GenBank/DDBJ whole genome shotgun (WGS) entry which is preliminary data.</text>
</comment>
<dbReference type="Proteomes" id="UP000784294">
    <property type="component" value="Unassembled WGS sequence"/>
</dbReference>
<dbReference type="GO" id="GO:0005737">
    <property type="term" value="C:cytoplasm"/>
    <property type="evidence" value="ECO:0007669"/>
    <property type="project" value="TreeGrafter"/>
</dbReference>
<dbReference type="PROSITE" id="PS00108">
    <property type="entry name" value="PROTEIN_KINASE_ST"/>
    <property type="match status" value="1"/>
</dbReference>
<protein>
    <recommendedName>
        <fullName evidence="1">Protein kinase domain-containing protein</fullName>
    </recommendedName>
</protein>
<dbReference type="OrthoDB" id="40902at2759"/>
<feature type="non-terminal residue" evidence="2">
    <location>
        <position position="84"/>
    </location>
</feature>
<dbReference type="Gene3D" id="1.10.510.10">
    <property type="entry name" value="Transferase(Phosphotransferase) domain 1"/>
    <property type="match status" value="1"/>
</dbReference>
<accession>A0A448WVP4</accession>
<organism evidence="2 3">
    <name type="scientific">Protopolystoma xenopodis</name>
    <dbReference type="NCBI Taxonomy" id="117903"/>
    <lineage>
        <taxon>Eukaryota</taxon>
        <taxon>Metazoa</taxon>
        <taxon>Spiralia</taxon>
        <taxon>Lophotrochozoa</taxon>
        <taxon>Platyhelminthes</taxon>
        <taxon>Monogenea</taxon>
        <taxon>Polyopisthocotylea</taxon>
        <taxon>Polystomatidea</taxon>
        <taxon>Polystomatidae</taxon>
        <taxon>Protopolystoma</taxon>
    </lineage>
</organism>
<dbReference type="GO" id="GO:0004674">
    <property type="term" value="F:protein serine/threonine kinase activity"/>
    <property type="evidence" value="ECO:0007669"/>
    <property type="project" value="TreeGrafter"/>
</dbReference>
<evidence type="ECO:0000313" key="3">
    <source>
        <dbReference type="Proteomes" id="UP000784294"/>
    </source>
</evidence>
<feature type="domain" description="Protein kinase" evidence="1">
    <location>
        <begin position="1"/>
        <end position="84"/>
    </location>
</feature>
<dbReference type="GO" id="GO:0005634">
    <property type="term" value="C:nucleus"/>
    <property type="evidence" value="ECO:0007669"/>
    <property type="project" value="TreeGrafter"/>
</dbReference>
<name>A0A448WVP4_9PLAT</name>
<keyword evidence="3" id="KW-1185">Reference proteome</keyword>
<reference evidence="2" key="1">
    <citation type="submission" date="2018-11" db="EMBL/GenBank/DDBJ databases">
        <authorList>
            <consortium name="Pathogen Informatics"/>
        </authorList>
    </citation>
    <scope>NUCLEOTIDE SEQUENCE</scope>
</reference>
<dbReference type="PANTHER" id="PTHR44167">
    <property type="entry name" value="OVARIAN-SPECIFIC SERINE/THREONINE-PROTEIN KINASE LOK-RELATED"/>
    <property type="match status" value="1"/>
</dbReference>
<dbReference type="InterPro" id="IPR000719">
    <property type="entry name" value="Prot_kinase_dom"/>
</dbReference>
<dbReference type="InterPro" id="IPR011009">
    <property type="entry name" value="Kinase-like_dom_sf"/>
</dbReference>
<dbReference type="EMBL" id="CAAALY010051032">
    <property type="protein sequence ID" value="VEL21388.1"/>
    <property type="molecule type" value="Genomic_DNA"/>
</dbReference>
<dbReference type="Pfam" id="PF00069">
    <property type="entry name" value="Pkinase"/>
    <property type="match status" value="1"/>
</dbReference>
<gene>
    <name evidence="2" type="ORF">PXEA_LOCUS14828</name>
</gene>
<dbReference type="PANTHER" id="PTHR44167:SF24">
    <property type="entry name" value="SERINE_THREONINE-PROTEIN KINASE CHK2"/>
    <property type="match status" value="1"/>
</dbReference>
<dbReference type="PROSITE" id="PS50011">
    <property type="entry name" value="PROTEIN_KINASE_DOM"/>
    <property type="match status" value="1"/>
</dbReference>
<dbReference type="InterPro" id="IPR008271">
    <property type="entry name" value="Ser/Thr_kinase_AS"/>
</dbReference>
<proteinExistence type="predicted"/>
<dbReference type="AlphaFoldDB" id="A0A448WVP4"/>
<evidence type="ECO:0000313" key="2">
    <source>
        <dbReference type="EMBL" id="VEL21388.1"/>
    </source>
</evidence>
<dbReference type="SUPFAM" id="SSF56112">
    <property type="entry name" value="Protein kinase-like (PK-like)"/>
    <property type="match status" value="1"/>
</dbReference>
<sequence length="84" mass="9246">YLHDSGISHRDLKPENILLSGPDNRCLIKVTDFGLSKLVDSNTMLRTFCGTPTYLAPEILESAGSGVYTSAVDVWSLGVILYIW</sequence>
<evidence type="ECO:0000259" key="1">
    <source>
        <dbReference type="PROSITE" id="PS50011"/>
    </source>
</evidence>